<name>A0AAV8QB08_ENSVE</name>
<sequence>MSLGGEPQILSVRPFRNARVGHILMTAATKHPTQVILEVDPNVDISVAASRRDATLDKLVSGVTVYAGHQIEDCRRIAPLIRCSQCFTVMKEETF</sequence>
<reference evidence="1 2" key="1">
    <citation type="submission" date="2022-12" db="EMBL/GenBank/DDBJ databases">
        <title>Chromosome-scale assembly of the Ensete ventricosum genome.</title>
        <authorList>
            <person name="Dussert Y."/>
            <person name="Stocks J."/>
            <person name="Wendawek A."/>
            <person name="Woldeyes F."/>
            <person name="Nichols R.A."/>
            <person name="Borrell J.S."/>
        </authorList>
    </citation>
    <scope>NUCLEOTIDE SEQUENCE [LARGE SCALE GENOMIC DNA]</scope>
    <source>
        <strain evidence="2">cv. Maze</strain>
        <tissue evidence="1">Seeds</tissue>
    </source>
</reference>
<accession>A0AAV8QB08</accession>
<dbReference type="AlphaFoldDB" id="A0AAV8QB08"/>
<evidence type="ECO:0000313" key="1">
    <source>
        <dbReference type="EMBL" id="KAJ8476944.1"/>
    </source>
</evidence>
<proteinExistence type="predicted"/>
<comment type="caution">
    <text evidence="1">The sequence shown here is derived from an EMBL/GenBank/DDBJ whole genome shotgun (WGS) entry which is preliminary data.</text>
</comment>
<protein>
    <submittedName>
        <fullName evidence="1">Uncharacterized protein</fullName>
    </submittedName>
</protein>
<dbReference type="Proteomes" id="UP001222027">
    <property type="component" value="Unassembled WGS sequence"/>
</dbReference>
<organism evidence="1 2">
    <name type="scientific">Ensete ventricosum</name>
    <name type="common">Abyssinian banana</name>
    <name type="synonym">Musa ensete</name>
    <dbReference type="NCBI Taxonomy" id="4639"/>
    <lineage>
        <taxon>Eukaryota</taxon>
        <taxon>Viridiplantae</taxon>
        <taxon>Streptophyta</taxon>
        <taxon>Embryophyta</taxon>
        <taxon>Tracheophyta</taxon>
        <taxon>Spermatophyta</taxon>
        <taxon>Magnoliopsida</taxon>
        <taxon>Liliopsida</taxon>
        <taxon>Zingiberales</taxon>
        <taxon>Musaceae</taxon>
        <taxon>Ensete</taxon>
    </lineage>
</organism>
<keyword evidence="2" id="KW-1185">Reference proteome</keyword>
<evidence type="ECO:0000313" key="2">
    <source>
        <dbReference type="Proteomes" id="UP001222027"/>
    </source>
</evidence>
<dbReference type="EMBL" id="JAQQAF010000006">
    <property type="protein sequence ID" value="KAJ8476944.1"/>
    <property type="molecule type" value="Genomic_DNA"/>
</dbReference>
<gene>
    <name evidence="1" type="ORF">OPV22_020671</name>
</gene>